<proteinExistence type="predicted"/>
<keyword evidence="2" id="KW-0677">Repeat</keyword>
<accession>A0A419WNB5</accession>
<protein>
    <recommendedName>
        <fullName evidence="6">Galactose oxidase-like protein</fullName>
    </recommendedName>
</protein>
<organism evidence="4 5">
    <name type="scientific">Marinifilum flexuosum</name>
    <dbReference type="NCBI Taxonomy" id="1117708"/>
    <lineage>
        <taxon>Bacteria</taxon>
        <taxon>Pseudomonadati</taxon>
        <taxon>Bacteroidota</taxon>
        <taxon>Bacteroidia</taxon>
        <taxon>Marinilabiliales</taxon>
        <taxon>Marinifilaceae</taxon>
    </lineage>
</organism>
<dbReference type="PANTHER" id="PTHR24412">
    <property type="entry name" value="KELCH PROTEIN"/>
    <property type="match status" value="1"/>
</dbReference>
<keyword evidence="1" id="KW-0880">Kelch repeat</keyword>
<evidence type="ECO:0000256" key="2">
    <source>
        <dbReference type="ARBA" id="ARBA00022737"/>
    </source>
</evidence>
<dbReference type="Gene3D" id="2.120.10.80">
    <property type="entry name" value="Kelch-type beta propeller"/>
    <property type="match status" value="2"/>
</dbReference>
<evidence type="ECO:0000256" key="1">
    <source>
        <dbReference type="ARBA" id="ARBA00022441"/>
    </source>
</evidence>
<name>A0A419WNB5_9BACT</name>
<reference evidence="4 5" key="1">
    <citation type="submission" date="2018-09" db="EMBL/GenBank/DDBJ databases">
        <title>Genomic Encyclopedia of Archaeal and Bacterial Type Strains, Phase II (KMG-II): from individual species to whole genera.</title>
        <authorList>
            <person name="Goeker M."/>
        </authorList>
    </citation>
    <scope>NUCLEOTIDE SEQUENCE [LARGE SCALE GENOMIC DNA]</scope>
    <source>
        <strain evidence="4 5">DSM 21950</strain>
    </source>
</reference>
<dbReference type="EMBL" id="RAPQ01000012">
    <property type="protein sequence ID" value="RKD96928.1"/>
    <property type="molecule type" value="Genomic_DNA"/>
</dbReference>
<comment type="caution">
    <text evidence="4">The sequence shown here is derived from an EMBL/GenBank/DDBJ whole genome shotgun (WGS) entry which is preliminary data.</text>
</comment>
<sequence length="338" mass="37857">MKQRLLIVLFALSLFFTSCGSDNDLVGNWIKSSSFEGRARSGAVSFVIGDYAYVGTGYDGKDALKTFYKYSLQDGWSKVQSDFPGAARREAVAFEANGKVYVGLGVDDDDERLGDFYEFDPSTDTWNSTAVDMTGGPSARQGAIAFTINGIGYVGTGYGFQEGEDRTNLKDFYKFDGSWTKIAYDGEKAKNSTAFVIDDKAYIVSGENSMKYVWEYDPAKVTNTFNGWTRKEDLDDDNRWEDVQRSQAVSFVINGKGYIATGRNSGLSREVWEYNPTRDEWDEKTALESPEVYSREDAVAFTLNNRGFITTGTVVGTGTYYDDMWEFNPTMDEDDKDN</sequence>
<evidence type="ECO:0008006" key="6">
    <source>
        <dbReference type="Google" id="ProtNLM"/>
    </source>
</evidence>
<dbReference type="SUPFAM" id="SSF117281">
    <property type="entry name" value="Kelch motif"/>
    <property type="match status" value="2"/>
</dbReference>
<dbReference type="PROSITE" id="PS51257">
    <property type="entry name" value="PROKAR_LIPOPROTEIN"/>
    <property type="match status" value="1"/>
</dbReference>
<dbReference type="RefSeq" id="WP_120241576.1">
    <property type="nucleotide sequence ID" value="NZ_CANNEC010000010.1"/>
</dbReference>
<dbReference type="InterPro" id="IPR015915">
    <property type="entry name" value="Kelch-typ_b-propeller"/>
</dbReference>
<evidence type="ECO:0000313" key="4">
    <source>
        <dbReference type="EMBL" id="RKD96928.1"/>
    </source>
</evidence>
<dbReference type="AlphaFoldDB" id="A0A419WNB5"/>
<keyword evidence="5" id="KW-1185">Reference proteome</keyword>
<gene>
    <name evidence="4" type="ORF">BXY64_3880</name>
</gene>
<keyword evidence="3" id="KW-0732">Signal</keyword>
<dbReference type="Pfam" id="PF24681">
    <property type="entry name" value="Kelch_KLHDC2_KLHL20_DRC7"/>
    <property type="match status" value="1"/>
</dbReference>
<evidence type="ECO:0000313" key="5">
    <source>
        <dbReference type="Proteomes" id="UP000284531"/>
    </source>
</evidence>
<dbReference type="OrthoDB" id="103335at2"/>
<feature type="signal peptide" evidence="3">
    <location>
        <begin position="1"/>
        <end position="20"/>
    </location>
</feature>
<evidence type="ECO:0000256" key="3">
    <source>
        <dbReference type="SAM" id="SignalP"/>
    </source>
</evidence>
<dbReference type="Proteomes" id="UP000284531">
    <property type="component" value="Unassembled WGS sequence"/>
</dbReference>
<dbReference type="PANTHER" id="PTHR24412:SF489">
    <property type="entry name" value="RING FINGER DOMAIN AND KELCH REPEAT-CONTAINING PROTEIN DDB_G0271372"/>
    <property type="match status" value="1"/>
</dbReference>
<feature type="chain" id="PRO_5019540618" description="Galactose oxidase-like protein" evidence="3">
    <location>
        <begin position="21"/>
        <end position="338"/>
    </location>
</feature>